<dbReference type="GO" id="GO:0015074">
    <property type="term" value="P:DNA integration"/>
    <property type="evidence" value="ECO:0007669"/>
    <property type="project" value="InterPro"/>
</dbReference>
<sequence>MAHFIRTKKRLADSDTVELLVDYLVCYHGLPHVFIWKSDRRFQSDVWQQLCIRFSITLAMPYAYYPENDGRKERTIQALEQTLRTCIQYDEHDWEHPLVALALAYNMTCPSSTKLSSFRDVIG</sequence>
<dbReference type="PANTHER" id="PTHR37984:SF5">
    <property type="entry name" value="PROTEIN NYNRIN-LIKE"/>
    <property type="match status" value="1"/>
</dbReference>
<dbReference type="InterPro" id="IPR036397">
    <property type="entry name" value="RNaseH_sf"/>
</dbReference>
<evidence type="ECO:0000313" key="2">
    <source>
        <dbReference type="EMBL" id="CDI75206.1"/>
    </source>
</evidence>
<dbReference type="VEuPathDB" id="ToxoDB:EPH_0004570"/>
<dbReference type="InterPro" id="IPR050951">
    <property type="entry name" value="Retrovirus_Pol_polyprotein"/>
</dbReference>
<dbReference type="SUPFAM" id="SSF53098">
    <property type="entry name" value="Ribonuclease H-like"/>
    <property type="match status" value="1"/>
</dbReference>
<accession>U6G4Q7</accession>
<reference evidence="2" key="1">
    <citation type="submission" date="2013-10" db="EMBL/GenBank/DDBJ databases">
        <title>Genomic analysis of the causative agents of coccidiosis in chickens.</title>
        <authorList>
            <person name="Reid A.J."/>
            <person name="Blake D."/>
            <person name="Billington K."/>
            <person name="Browne H."/>
            <person name="Dunn M."/>
            <person name="Hung S."/>
            <person name="Kawahara F."/>
            <person name="Miranda-Saavedra D."/>
            <person name="Mourier T."/>
            <person name="Nagra H."/>
            <person name="Otto T.D."/>
            <person name="Rawlings N."/>
            <person name="Sanchez A."/>
            <person name="Sanders M."/>
            <person name="Subramaniam C."/>
            <person name="Tay Y."/>
            <person name="Dear P."/>
            <person name="Doerig C."/>
            <person name="Gruber A."/>
            <person name="Parkinson J."/>
            <person name="Shirley M."/>
            <person name="Wan K.L."/>
            <person name="Berriman M."/>
            <person name="Tomley F."/>
            <person name="Pain A."/>
        </authorList>
    </citation>
    <scope>NUCLEOTIDE SEQUENCE [LARGE SCALE GENOMIC DNA]</scope>
    <source>
        <strain evidence="2">Houghton</strain>
    </source>
</reference>
<dbReference type="InterPro" id="IPR012337">
    <property type="entry name" value="RNaseH-like_sf"/>
</dbReference>
<name>U6G4Q7_9EIME</name>
<reference evidence="2" key="2">
    <citation type="submission" date="2013-10" db="EMBL/GenBank/DDBJ databases">
        <authorList>
            <person name="Aslett M."/>
        </authorList>
    </citation>
    <scope>NUCLEOTIDE SEQUENCE [LARGE SCALE GENOMIC DNA]</scope>
    <source>
        <strain evidence="2">Houghton</strain>
    </source>
</reference>
<proteinExistence type="predicted"/>
<gene>
    <name evidence="2" type="ORF">EPH_0004570</name>
</gene>
<dbReference type="PROSITE" id="PS50994">
    <property type="entry name" value="INTEGRASE"/>
    <property type="match status" value="1"/>
</dbReference>
<feature type="domain" description="Integrase catalytic" evidence="1">
    <location>
        <begin position="1"/>
        <end position="123"/>
    </location>
</feature>
<dbReference type="GO" id="GO:0003676">
    <property type="term" value="F:nucleic acid binding"/>
    <property type="evidence" value="ECO:0007669"/>
    <property type="project" value="InterPro"/>
</dbReference>
<keyword evidence="3" id="KW-1185">Reference proteome</keyword>
<dbReference type="Proteomes" id="UP000018201">
    <property type="component" value="Unassembled WGS sequence"/>
</dbReference>
<dbReference type="Gene3D" id="3.30.420.10">
    <property type="entry name" value="Ribonuclease H-like superfamily/Ribonuclease H"/>
    <property type="match status" value="1"/>
</dbReference>
<protein>
    <recommendedName>
        <fullName evidence="1">Integrase catalytic domain-containing protein</fullName>
    </recommendedName>
</protein>
<evidence type="ECO:0000313" key="3">
    <source>
        <dbReference type="Proteomes" id="UP000018201"/>
    </source>
</evidence>
<dbReference type="PANTHER" id="PTHR37984">
    <property type="entry name" value="PROTEIN CBG26694"/>
    <property type="match status" value="1"/>
</dbReference>
<dbReference type="AlphaFoldDB" id="U6G4Q7"/>
<dbReference type="InterPro" id="IPR001584">
    <property type="entry name" value="Integrase_cat-core"/>
</dbReference>
<evidence type="ECO:0000259" key="1">
    <source>
        <dbReference type="PROSITE" id="PS50994"/>
    </source>
</evidence>
<organism evidence="2 3">
    <name type="scientific">Eimeria praecox</name>
    <dbReference type="NCBI Taxonomy" id="51316"/>
    <lineage>
        <taxon>Eukaryota</taxon>
        <taxon>Sar</taxon>
        <taxon>Alveolata</taxon>
        <taxon>Apicomplexa</taxon>
        <taxon>Conoidasida</taxon>
        <taxon>Coccidia</taxon>
        <taxon>Eucoccidiorida</taxon>
        <taxon>Eimeriorina</taxon>
        <taxon>Eimeriidae</taxon>
        <taxon>Eimeria</taxon>
    </lineage>
</organism>
<dbReference type="EMBL" id="HG690783">
    <property type="protein sequence ID" value="CDI75206.1"/>
    <property type="molecule type" value="Genomic_DNA"/>
</dbReference>
<dbReference type="OrthoDB" id="2202254at2759"/>